<keyword evidence="1" id="KW-0677">Repeat</keyword>
<keyword evidence="2" id="KW-0547">Nucleotide-binding</keyword>
<dbReference type="InterPro" id="IPR011545">
    <property type="entry name" value="DEAD/DEAH_box_helicase_dom"/>
</dbReference>
<dbReference type="InterPro" id="IPR027417">
    <property type="entry name" value="P-loop_NTPase"/>
</dbReference>
<dbReference type="CDD" id="cd00593">
    <property type="entry name" value="RIBOc"/>
    <property type="match status" value="2"/>
</dbReference>
<dbReference type="Pfam" id="PF00636">
    <property type="entry name" value="Ribonuclease_3"/>
    <property type="match status" value="2"/>
</dbReference>
<evidence type="ECO:0000256" key="4">
    <source>
        <dbReference type="ARBA" id="ARBA00022806"/>
    </source>
</evidence>
<evidence type="ECO:0000256" key="5">
    <source>
        <dbReference type="ARBA" id="ARBA00022840"/>
    </source>
</evidence>
<feature type="domain" description="RNase III" evidence="7">
    <location>
        <begin position="928"/>
        <end position="1075"/>
    </location>
</feature>
<evidence type="ECO:0000259" key="10">
    <source>
        <dbReference type="PROSITE" id="PS51327"/>
    </source>
</evidence>
<dbReference type="CDD" id="cd18034">
    <property type="entry name" value="DEXHc_dicer"/>
    <property type="match status" value="1"/>
</dbReference>
<keyword evidence="4" id="KW-0347">Helicase</keyword>
<dbReference type="Pfam" id="PF00271">
    <property type="entry name" value="Helicase_C"/>
    <property type="match status" value="1"/>
</dbReference>
<dbReference type="eggNOG" id="KOG0701">
    <property type="taxonomic scope" value="Eukaryota"/>
</dbReference>
<feature type="domain" description="RNase III" evidence="7">
    <location>
        <begin position="1112"/>
        <end position="1260"/>
    </location>
</feature>
<dbReference type="Pfam" id="PF00270">
    <property type="entry name" value="DEAD"/>
    <property type="match status" value="1"/>
</dbReference>
<dbReference type="GO" id="GO:0030422">
    <property type="term" value="P:siRNA processing"/>
    <property type="evidence" value="ECO:0007669"/>
    <property type="project" value="TreeGrafter"/>
</dbReference>
<dbReference type="PROSITE" id="PS51192">
    <property type="entry name" value="HELICASE_ATP_BIND_1"/>
    <property type="match status" value="1"/>
</dbReference>
<dbReference type="Gene3D" id="3.40.50.300">
    <property type="entry name" value="P-loop containing nucleotide triphosphate hydrolases"/>
    <property type="match status" value="2"/>
</dbReference>
<dbReference type="SUPFAM" id="SSF69065">
    <property type="entry name" value="RNase III domain-like"/>
    <property type="match status" value="2"/>
</dbReference>
<evidence type="ECO:0000256" key="1">
    <source>
        <dbReference type="ARBA" id="ARBA00022737"/>
    </source>
</evidence>
<dbReference type="Proteomes" id="UP000054988">
    <property type="component" value="Unassembled WGS sequence"/>
</dbReference>
<dbReference type="SMART" id="SM00490">
    <property type="entry name" value="HELICc"/>
    <property type="match status" value="1"/>
</dbReference>
<keyword evidence="5" id="KW-0067">ATP-binding</keyword>
<reference evidence="11 12" key="1">
    <citation type="submission" date="2015-12" db="EMBL/GenBank/DDBJ databases">
        <title>Draft genome sequence of Moniliophthora roreri, the causal agent of frosty pod rot of cacao.</title>
        <authorList>
            <person name="Aime M.C."/>
            <person name="Diaz-Valderrama J.R."/>
            <person name="Kijpornyongpan T."/>
            <person name="Phillips-Mora W."/>
        </authorList>
    </citation>
    <scope>NUCLEOTIDE SEQUENCE [LARGE SCALE GENOMIC DNA]</scope>
    <source>
        <strain evidence="11 12">MCA 2952</strain>
    </source>
</reference>
<organism evidence="11 12">
    <name type="scientific">Moniliophthora roreri</name>
    <name type="common">Frosty pod rot fungus</name>
    <name type="synonym">Monilia roreri</name>
    <dbReference type="NCBI Taxonomy" id="221103"/>
    <lineage>
        <taxon>Eukaryota</taxon>
        <taxon>Fungi</taxon>
        <taxon>Dikarya</taxon>
        <taxon>Basidiomycota</taxon>
        <taxon>Agaricomycotina</taxon>
        <taxon>Agaricomycetes</taxon>
        <taxon>Agaricomycetidae</taxon>
        <taxon>Agaricales</taxon>
        <taxon>Marasmiineae</taxon>
        <taxon>Marasmiaceae</taxon>
        <taxon>Moniliophthora</taxon>
    </lineage>
</organism>
<dbReference type="Gene3D" id="1.10.1520.10">
    <property type="entry name" value="Ribonuclease III domain"/>
    <property type="match status" value="2"/>
</dbReference>
<comment type="similarity">
    <text evidence="6">Belongs to the helicase family. Dicer subfamily.</text>
</comment>
<dbReference type="GO" id="GO:0004386">
    <property type="term" value="F:helicase activity"/>
    <property type="evidence" value="ECO:0007669"/>
    <property type="project" value="UniProtKB-KW"/>
</dbReference>
<dbReference type="PROSITE" id="PS50142">
    <property type="entry name" value="RNASE_3_2"/>
    <property type="match status" value="2"/>
</dbReference>
<dbReference type="SMART" id="SM00487">
    <property type="entry name" value="DEXDc"/>
    <property type="match status" value="1"/>
</dbReference>
<dbReference type="PANTHER" id="PTHR14950">
    <property type="entry name" value="DICER-RELATED"/>
    <property type="match status" value="1"/>
</dbReference>
<dbReference type="InterPro" id="IPR036389">
    <property type="entry name" value="RNase_III_sf"/>
</dbReference>
<dbReference type="PROSITE" id="PS51327">
    <property type="entry name" value="DICER_DSRBF"/>
    <property type="match status" value="1"/>
</dbReference>
<dbReference type="SMART" id="SM00535">
    <property type="entry name" value="RIBOc"/>
    <property type="match status" value="2"/>
</dbReference>
<dbReference type="EMBL" id="LATX01000308">
    <property type="protein sequence ID" value="KTB46615.1"/>
    <property type="molecule type" value="Genomic_DNA"/>
</dbReference>
<proteinExistence type="inferred from homology"/>
<keyword evidence="6" id="KW-0694">RNA-binding</keyword>
<dbReference type="GO" id="GO:0005634">
    <property type="term" value="C:nucleus"/>
    <property type="evidence" value="ECO:0007669"/>
    <property type="project" value="TreeGrafter"/>
</dbReference>
<protein>
    <recommendedName>
        <fullName evidence="13">P-loop containing nucleoside triphosphate hydrolase protein</fullName>
    </recommendedName>
</protein>
<feature type="domain" description="Dicer dsRNA-binding fold" evidence="10">
    <location>
        <begin position="554"/>
        <end position="644"/>
    </location>
</feature>
<evidence type="ECO:0000256" key="3">
    <source>
        <dbReference type="ARBA" id="ARBA00022801"/>
    </source>
</evidence>
<evidence type="ECO:0000313" key="11">
    <source>
        <dbReference type="EMBL" id="KTB46615.1"/>
    </source>
</evidence>
<name>A0A0W0GDK5_MONRR</name>
<dbReference type="InterPro" id="IPR014001">
    <property type="entry name" value="Helicase_ATP-bd"/>
</dbReference>
<feature type="domain" description="Helicase ATP-binding" evidence="8">
    <location>
        <begin position="15"/>
        <end position="189"/>
    </location>
</feature>
<feature type="domain" description="Helicase C-terminal" evidence="9">
    <location>
        <begin position="348"/>
        <end position="538"/>
    </location>
</feature>
<evidence type="ECO:0000259" key="7">
    <source>
        <dbReference type="PROSITE" id="PS50142"/>
    </source>
</evidence>
<evidence type="ECO:0000259" key="9">
    <source>
        <dbReference type="PROSITE" id="PS51194"/>
    </source>
</evidence>
<accession>A0A0W0GDK5</accession>
<comment type="caution">
    <text evidence="11">The sequence shown here is derived from an EMBL/GenBank/DDBJ whole genome shotgun (WGS) entry which is preliminary data.</text>
</comment>
<keyword evidence="3" id="KW-0378">Hydrolase</keyword>
<dbReference type="GO" id="GO:0005524">
    <property type="term" value="F:ATP binding"/>
    <property type="evidence" value="ECO:0007669"/>
    <property type="project" value="UniProtKB-KW"/>
</dbReference>
<evidence type="ECO:0008006" key="13">
    <source>
        <dbReference type="Google" id="ProtNLM"/>
    </source>
</evidence>
<dbReference type="GO" id="GO:0003723">
    <property type="term" value="F:RNA binding"/>
    <property type="evidence" value="ECO:0007669"/>
    <property type="project" value="UniProtKB-UniRule"/>
</dbReference>
<dbReference type="PANTHER" id="PTHR14950:SF37">
    <property type="entry name" value="ENDORIBONUCLEASE DICER"/>
    <property type="match status" value="1"/>
</dbReference>
<dbReference type="InterPro" id="IPR000999">
    <property type="entry name" value="RNase_III_dom"/>
</dbReference>
<evidence type="ECO:0000256" key="6">
    <source>
        <dbReference type="PROSITE-ProRule" id="PRU00657"/>
    </source>
</evidence>
<evidence type="ECO:0000313" key="12">
    <source>
        <dbReference type="Proteomes" id="UP000054988"/>
    </source>
</evidence>
<dbReference type="PROSITE" id="PS00517">
    <property type="entry name" value="RNASE_3_1"/>
    <property type="match status" value="1"/>
</dbReference>
<dbReference type="Pfam" id="PF03368">
    <property type="entry name" value="Dicer_dimer"/>
    <property type="match status" value="1"/>
</dbReference>
<evidence type="ECO:0000256" key="2">
    <source>
        <dbReference type="ARBA" id="ARBA00022741"/>
    </source>
</evidence>
<dbReference type="InterPro" id="IPR005034">
    <property type="entry name" value="Dicer_dimerisation"/>
</dbReference>
<dbReference type="GO" id="GO:0005737">
    <property type="term" value="C:cytoplasm"/>
    <property type="evidence" value="ECO:0007669"/>
    <property type="project" value="TreeGrafter"/>
</dbReference>
<dbReference type="SUPFAM" id="SSF52540">
    <property type="entry name" value="P-loop containing nucleoside triphosphate hydrolases"/>
    <property type="match status" value="1"/>
</dbReference>
<sequence length="1406" mass="157510">MSTTDILPRRYQEEIFTQAQRENIIAALGTGSGKTYISTLLIKWMATQEGARGKAIIFLVPKVPLVQQQADFIAKHSALRVIKLHSTHSLELTDREGWARTFAKYDVFVMTAQIFLNLLTHSLWGLNKVSLLVLDECHHTRKNHPYNGIMREYMLLPPGDRPKVFGLTASPIQNAKSPIVSLNELQTNMDARVIGVLDHVDELAQHTPKPAEVIQEYPISLEQFSYPEPSLWSCINVFDRATLTAIAECWPDIERRHYATLGNLGTYCASLYLFMEMKNAISAFYQPDLNPGTSDDLVVNVPHTAMEDFPEHFDDIIDILVDYEQFYSVPSDHFLLPFMVPLEWCTPKIKTLVDILATHYTPTFQGIVFVEQRQVATCLARVLPYIEELKGLVKCGDFCGNVNDVEESLRGTLKCSRGPDVVKLFREGTINLLIATSVAEEGLDFPACDIVIRFDPLQHMVAYVQSRGRARNKISKFIVMLPEGDMISRAKYEAFLQAEVHLKDIYVSRPQGFLEEAMDEDADSDADEEVELDMQDRERYVVPHTSAFVNYDNSIALLNHLCTLIPRDLYTAPHVPVYTGDFQATLDLPASLPLHPNDLSYEGPLKHSKKEAKRAVAFKAVKRLRELDVFDEYLLPVASENGKAAEDVDKRPLLDYEGIPVTMDVWVRDPWGLENRDRLWMHPVYMNGVLVAGLVTGTLLPAVQFEFGFGAFEMGGGSPLAFDEEEEGVRRKMLEEYTRLEIWHLVTTTTLAAAPSLYLVPVTDALEPDYEVIERLLSHPKGVRDWSGIIEADYGRTLVVNCNQRGRTLLLHKIQHDLTPMSPPLPGSGEAEYASYYEYYLNRWTRKRSRDCSSWTPFVPTDGSMIEVSTALRTASGVYPLTPMSGSSTKLTTVPETLLIPQGCCSWLPISETMFLTWRALPVLCKRITDIYRAREARFALGLPPIKDTLLLQALTIPAASAGWNNQRLETLGDAVLELCTTVHLFNKYPYKHEGQLDHLRRANISNRFLCSRALEVGLERFITSESHKKTRVWRYLEVEPENRQGKRMVKRTYPRRSLQDCMEALVGGAFETGGIPMALHAGVALGLGFGGLAPWSMRYERVEKVAVSPMFASLEESLGYKFRNGELLREAVTHPSFSSYSATSSYQRLEFLGDAILDLVVIHYLYRKFPSATSHQLALPRTKAVCSPALSSVAIRHLQIHKIMLINNVELSTAIAQYVPHLEAASAVTIVRDGWRYDPPKAISDVFEAIMGAVFIDSGYNYEVTAGVVERVMQEVLEVLSPIVCLDPVSILTKWVAGNKCRLKVEFRPQTKEAGDREGIEARLHGVLLAGPIVSSSMSVAKNMTAEGALDALQELGGERALVRICTCGVEKVTAVTSAMERLGDEMAIDMDITDPGEKGKAGAT</sequence>
<evidence type="ECO:0000259" key="8">
    <source>
        <dbReference type="PROSITE" id="PS51192"/>
    </source>
</evidence>
<dbReference type="InterPro" id="IPR001650">
    <property type="entry name" value="Helicase_C-like"/>
</dbReference>
<dbReference type="InterPro" id="IPR038248">
    <property type="entry name" value="Dicer_dimer_sf"/>
</dbReference>
<dbReference type="Gene3D" id="3.30.160.380">
    <property type="entry name" value="Dicer dimerisation domain"/>
    <property type="match status" value="1"/>
</dbReference>
<dbReference type="PROSITE" id="PS51194">
    <property type="entry name" value="HELICASE_CTER"/>
    <property type="match status" value="1"/>
</dbReference>
<dbReference type="GO" id="GO:0004525">
    <property type="term" value="F:ribonuclease III activity"/>
    <property type="evidence" value="ECO:0007669"/>
    <property type="project" value="InterPro"/>
</dbReference>
<gene>
    <name evidence="11" type="ORF">WG66_804</name>
</gene>